<keyword evidence="1" id="KW-0472">Membrane</keyword>
<evidence type="ECO:0000313" key="2">
    <source>
        <dbReference type="EMBL" id="SVD70426.1"/>
    </source>
</evidence>
<evidence type="ECO:0000256" key="1">
    <source>
        <dbReference type="SAM" id="Phobius"/>
    </source>
</evidence>
<keyword evidence="1" id="KW-0812">Transmembrane</keyword>
<proteinExistence type="predicted"/>
<feature type="transmembrane region" description="Helical" evidence="1">
    <location>
        <begin position="84"/>
        <end position="103"/>
    </location>
</feature>
<feature type="transmembrane region" description="Helical" evidence="1">
    <location>
        <begin position="115"/>
        <end position="134"/>
    </location>
</feature>
<name>A0A382XGZ0_9ZZZZ</name>
<dbReference type="AlphaFoldDB" id="A0A382XGZ0"/>
<keyword evidence="1" id="KW-1133">Transmembrane helix</keyword>
<feature type="non-terminal residue" evidence="2">
    <location>
        <position position="154"/>
    </location>
</feature>
<gene>
    <name evidence="2" type="ORF">METZ01_LOCUS423280</name>
</gene>
<dbReference type="EMBL" id="UINC01167749">
    <property type="protein sequence ID" value="SVD70426.1"/>
    <property type="molecule type" value="Genomic_DNA"/>
</dbReference>
<organism evidence="2">
    <name type="scientific">marine metagenome</name>
    <dbReference type="NCBI Taxonomy" id="408172"/>
    <lineage>
        <taxon>unclassified sequences</taxon>
        <taxon>metagenomes</taxon>
        <taxon>ecological metagenomes</taxon>
    </lineage>
</organism>
<accession>A0A382XGZ0</accession>
<sequence>MRLWGIEQGYPDFYGHVDEIGVAGSVWNYFRAWTLLPTEFTYPALYSYTVAAGLWFAHVLGWGPKLDAVAETLILVSYLDPARSALVGRAISAIFSAMVPLVTYRLGRRAYNTQVAWVSAVFVAVAMVPVVQAHQALPDSLMAFCAALCFCFSW</sequence>
<feature type="transmembrane region" description="Helical" evidence="1">
    <location>
        <begin position="45"/>
        <end position="64"/>
    </location>
</feature>
<reference evidence="2" key="1">
    <citation type="submission" date="2018-05" db="EMBL/GenBank/DDBJ databases">
        <authorList>
            <person name="Lanie J.A."/>
            <person name="Ng W.-L."/>
            <person name="Kazmierczak K.M."/>
            <person name="Andrzejewski T.M."/>
            <person name="Davidsen T.M."/>
            <person name="Wayne K.J."/>
            <person name="Tettelin H."/>
            <person name="Glass J.I."/>
            <person name="Rusch D."/>
            <person name="Podicherti R."/>
            <person name="Tsui H.-C.T."/>
            <person name="Winkler M.E."/>
        </authorList>
    </citation>
    <scope>NUCLEOTIDE SEQUENCE</scope>
</reference>
<protein>
    <submittedName>
        <fullName evidence="2">Uncharacterized protein</fullName>
    </submittedName>
</protein>